<proteinExistence type="predicted"/>
<keyword evidence="2" id="KW-0472">Membrane</keyword>
<dbReference type="EMBL" id="BSOO01000002">
    <property type="protein sequence ID" value="GLR46556.1"/>
    <property type="molecule type" value="Genomic_DNA"/>
</dbReference>
<accession>A0ABQ5Z4U4</accession>
<dbReference type="Proteomes" id="UP001156703">
    <property type="component" value="Unassembled WGS sequence"/>
</dbReference>
<keyword evidence="2" id="KW-0812">Transmembrane</keyword>
<sequence>MPIPDEKARAWTRPEDYWPPRRFRRRSHAVKGAVTPTSPRGQPGEPARPLLGVVPYFLLMIGLAVLAAAVIVVAWPGRVSAPPAATAAPPAEVGTAPKGWMPKQ</sequence>
<dbReference type="RefSeq" id="WP_029941463.1">
    <property type="nucleotide sequence ID" value="NZ_BSOO01000002.1"/>
</dbReference>
<protein>
    <submittedName>
        <fullName evidence="3">Uncharacterized protein</fullName>
    </submittedName>
</protein>
<feature type="region of interest" description="Disordered" evidence="1">
    <location>
        <begin position="81"/>
        <end position="104"/>
    </location>
</feature>
<keyword evidence="4" id="KW-1185">Reference proteome</keyword>
<feature type="compositionally biased region" description="Low complexity" evidence="1">
    <location>
        <begin position="81"/>
        <end position="91"/>
    </location>
</feature>
<evidence type="ECO:0000256" key="1">
    <source>
        <dbReference type="SAM" id="MobiDB-lite"/>
    </source>
</evidence>
<name>A0ABQ5Z4U4_9SPHN</name>
<evidence type="ECO:0000256" key="2">
    <source>
        <dbReference type="SAM" id="Phobius"/>
    </source>
</evidence>
<keyword evidence="2" id="KW-1133">Transmembrane helix</keyword>
<feature type="transmembrane region" description="Helical" evidence="2">
    <location>
        <begin position="53"/>
        <end position="75"/>
    </location>
</feature>
<evidence type="ECO:0000313" key="3">
    <source>
        <dbReference type="EMBL" id="GLR46556.1"/>
    </source>
</evidence>
<organism evidence="3 4">
    <name type="scientific">Sphingomonas astaxanthinifaciens DSM 22298</name>
    <dbReference type="NCBI Taxonomy" id="1123267"/>
    <lineage>
        <taxon>Bacteria</taxon>
        <taxon>Pseudomonadati</taxon>
        <taxon>Pseudomonadota</taxon>
        <taxon>Alphaproteobacteria</taxon>
        <taxon>Sphingomonadales</taxon>
        <taxon>Sphingomonadaceae</taxon>
        <taxon>Sphingomonas</taxon>
    </lineage>
</organism>
<comment type="caution">
    <text evidence="3">The sequence shown here is derived from an EMBL/GenBank/DDBJ whole genome shotgun (WGS) entry which is preliminary data.</text>
</comment>
<gene>
    <name evidence="3" type="ORF">GCM10007925_02670</name>
</gene>
<reference evidence="4" key="1">
    <citation type="journal article" date="2019" name="Int. J. Syst. Evol. Microbiol.">
        <title>The Global Catalogue of Microorganisms (GCM) 10K type strain sequencing project: providing services to taxonomists for standard genome sequencing and annotation.</title>
        <authorList>
            <consortium name="The Broad Institute Genomics Platform"/>
            <consortium name="The Broad Institute Genome Sequencing Center for Infectious Disease"/>
            <person name="Wu L."/>
            <person name="Ma J."/>
        </authorList>
    </citation>
    <scope>NUCLEOTIDE SEQUENCE [LARGE SCALE GENOMIC DNA]</scope>
    <source>
        <strain evidence="4">NBRC 102146</strain>
    </source>
</reference>
<evidence type="ECO:0000313" key="4">
    <source>
        <dbReference type="Proteomes" id="UP001156703"/>
    </source>
</evidence>